<protein>
    <submittedName>
        <fullName evidence="1">GD15891</fullName>
    </submittedName>
</protein>
<evidence type="ECO:0000313" key="1">
    <source>
        <dbReference type="EMBL" id="EDX17810.1"/>
    </source>
</evidence>
<organism evidence="1 2">
    <name type="scientific">Drosophila simulans</name>
    <name type="common">Fruit fly</name>
    <dbReference type="NCBI Taxonomy" id="7240"/>
    <lineage>
        <taxon>Eukaryota</taxon>
        <taxon>Metazoa</taxon>
        <taxon>Ecdysozoa</taxon>
        <taxon>Arthropoda</taxon>
        <taxon>Hexapoda</taxon>
        <taxon>Insecta</taxon>
        <taxon>Pterygota</taxon>
        <taxon>Neoptera</taxon>
        <taxon>Endopterygota</taxon>
        <taxon>Diptera</taxon>
        <taxon>Brachycera</taxon>
        <taxon>Muscomorpha</taxon>
        <taxon>Ephydroidea</taxon>
        <taxon>Drosophilidae</taxon>
        <taxon>Drosophila</taxon>
        <taxon>Sophophora</taxon>
    </lineage>
</organism>
<dbReference type="STRING" id="7240.B4R4A8"/>
<proteinExistence type="predicted"/>
<dbReference type="Gene3D" id="6.10.250.1550">
    <property type="match status" value="1"/>
</dbReference>
<accession>B4R4A8</accession>
<gene>
    <name evidence="1" type="primary">Dsim\GD15891</name>
    <name evidence="1" type="ORF">Dsim_GD15891</name>
</gene>
<dbReference type="EMBL" id="CM000366">
    <property type="protein sequence ID" value="EDX17810.1"/>
    <property type="molecule type" value="Genomic_DNA"/>
</dbReference>
<keyword evidence="2" id="KW-1185">Reference proteome</keyword>
<dbReference type="OrthoDB" id="5232919at2759"/>
<sequence>MSSPDDRIPIHVADNSQLHSTNLGRFSFWPSIETTANAKHVDGLENGWRKWVVWKERKRLKKSQELQKQRLINSFQEQSKQMELEHKLQLEHKYQFAVNSHALSRNCETRAW</sequence>
<name>B4R4A8_DROSI</name>
<evidence type="ECO:0000313" key="2">
    <source>
        <dbReference type="Proteomes" id="UP000000304"/>
    </source>
</evidence>
<dbReference type="HOGENOM" id="CLU_2148467_0_0_1"/>
<dbReference type="Proteomes" id="UP000000304">
    <property type="component" value="Chromosome X"/>
</dbReference>
<dbReference type="AlphaFoldDB" id="B4R4A8"/>
<reference evidence="1 2" key="1">
    <citation type="journal article" date="2007" name="Nature">
        <title>Evolution of genes and genomes on the Drosophila phylogeny.</title>
        <authorList>
            <consortium name="Drosophila 12 Genomes Consortium"/>
            <person name="Clark A.G."/>
            <person name="Eisen M.B."/>
            <person name="Smith D.R."/>
            <person name="Bergman C.M."/>
            <person name="Oliver B."/>
            <person name="Markow T.A."/>
            <person name="Kaufman T.C."/>
            <person name="Kellis M."/>
            <person name="Gelbart W."/>
            <person name="Iyer V.N."/>
            <person name="Pollard D.A."/>
            <person name="Sackton T.B."/>
            <person name="Larracuente A.M."/>
            <person name="Singh N.D."/>
            <person name="Abad J.P."/>
            <person name="Abt D.N."/>
            <person name="Adryan B."/>
            <person name="Aguade M."/>
            <person name="Akashi H."/>
            <person name="Anderson W.W."/>
            <person name="Aquadro C.F."/>
            <person name="Ardell D.H."/>
            <person name="Arguello R."/>
            <person name="Artieri C.G."/>
            <person name="Barbash D.A."/>
            <person name="Barker D."/>
            <person name="Barsanti P."/>
            <person name="Batterham P."/>
            <person name="Batzoglou S."/>
            <person name="Begun D."/>
            <person name="Bhutkar A."/>
            <person name="Blanco E."/>
            <person name="Bosak S.A."/>
            <person name="Bradley R.K."/>
            <person name="Brand A.D."/>
            <person name="Brent M.R."/>
            <person name="Brooks A.N."/>
            <person name="Brown R.H."/>
            <person name="Butlin R.K."/>
            <person name="Caggese C."/>
            <person name="Calvi B.R."/>
            <person name="Bernardo de Carvalho A."/>
            <person name="Caspi A."/>
            <person name="Castrezana S."/>
            <person name="Celniker S.E."/>
            <person name="Chang J.L."/>
            <person name="Chapple C."/>
            <person name="Chatterji S."/>
            <person name="Chinwalla A."/>
            <person name="Civetta A."/>
            <person name="Clifton S.W."/>
            <person name="Comeron J.M."/>
            <person name="Costello J.C."/>
            <person name="Coyne J.A."/>
            <person name="Daub J."/>
            <person name="David R.G."/>
            <person name="Delcher A.L."/>
            <person name="Delehaunty K."/>
            <person name="Do C.B."/>
            <person name="Ebling H."/>
            <person name="Edwards K."/>
            <person name="Eickbush T."/>
            <person name="Evans J.D."/>
            <person name="Filipski A."/>
            <person name="Findeiss S."/>
            <person name="Freyhult E."/>
            <person name="Fulton L."/>
            <person name="Fulton R."/>
            <person name="Garcia A.C."/>
            <person name="Gardiner A."/>
            <person name="Garfield D.A."/>
            <person name="Garvin B.E."/>
            <person name="Gibson G."/>
            <person name="Gilbert D."/>
            <person name="Gnerre S."/>
            <person name="Godfrey J."/>
            <person name="Good R."/>
            <person name="Gotea V."/>
            <person name="Gravely B."/>
            <person name="Greenberg A.J."/>
            <person name="Griffiths-Jones S."/>
            <person name="Gross S."/>
            <person name="Guigo R."/>
            <person name="Gustafson E.A."/>
            <person name="Haerty W."/>
            <person name="Hahn M.W."/>
            <person name="Halligan D.L."/>
            <person name="Halpern A.L."/>
            <person name="Halter G.M."/>
            <person name="Han M.V."/>
            <person name="Heger A."/>
            <person name="Hillier L."/>
            <person name="Hinrichs A.S."/>
            <person name="Holmes I."/>
            <person name="Hoskins R.A."/>
            <person name="Hubisz M.J."/>
            <person name="Hultmark D."/>
            <person name="Huntley M.A."/>
            <person name="Jaffe D.B."/>
            <person name="Jagadeeshan S."/>
            <person name="Jeck W.R."/>
            <person name="Johnson J."/>
            <person name="Jones C.D."/>
            <person name="Jordan W.C."/>
            <person name="Karpen G.H."/>
            <person name="Kataoka E."/>
            <person name="Keightley P.D."/>
            <person name="Kheradpour P."/>
            <person name="Kirkness E.F."/>
            <person name="Koerich L.B."/>
            <person name="Kristiansen K."/>
            <person name="Kudrna D."/>
            <person name="Kulathinal R.J."/>
            <person name="Kumar S."/>
            <person name="Kwok R."/>
            <person name="Lander E."/>
            <person name="Langley C.H."/>
            <person name="Lapoint R."/>
            <person name="Lazzaro B.P."/>
            <person name="Lee S.J."/>
            <person name="Levesque L."/>
            <person name="Li R."/>
            <person name="Lin C.F."/>
            <person name="Lin M.F."/>
            <person name="Lindblad-Toh K."/>
            <person name="Llopart A."/>
            <person name="Long M."/>
            <person name="Low L."/>
            <person name="Lozovsky E."/>
            <person name="Lu J."/>
            <person name="Luo M."/>
            <person name="Machado C.A."/>
            <person name="Makalowski W."/>
            <person name="Marzo M."/>
            <person name="Matsuda M."/>
            <person name="Matzkin L."/>
            <person name="McAllister B."/>
            <person name="McBride C.S."/>
            <person name="McKernan B."/>
            <person name="McKernan K."/>
            <person name="Mendez-Lago M."/>
            <person name="Minx P."/>
            <person name="Mollenhauer M.U."/>
            <person name="Montooth K."/>
            <person name="Mount S.M."/>
            <person name="Mu X."/>
            <person name="Myers E."/>
            <person name="Negre B."/>
            <person name="Newfeld S."/>
            <person name="Nielsen R."/>
            <person name="Noor M.A."/>
            <person name="O'Grady P."/>
            <person name="Pachter L."/>
            <person name="Papaceit M."/>
            <person name="Parisi M.J."/>
            <person name="Parisi M."/>
            <person name="Parts L."/>
            <person name="Pedersen J.S."/>
            <person name="Pesole G."/>
            <person name="Phillippy A.M."/>
            <person name="Ponting C.P."/>
            <person name="Pop M."/>
            <person name="Porcelli D."/>
            <person name="Powell J.R."/>
            <person name="Prohaska S."/>
            <person name="Pruitt K."/>
            <person name="Puig M."/>
            <person name="Quesneville H."/>
            <person name="Ram K.R."/>
            <person name="Rand D."/>
            <person name="Rasmussen M.D."/>
            <person name="Reed L.K."/>
            <person name="Reenan R."/>
            <person name="Reily A."/>
            <person name="Remington K.A."/>
            <person name="Rieger T.T."/>
            <person name="Ritchie M.G."/>
            <person name="Robin C."/>
            <person name="Rogers Y.H."/>
            <person name="Rohde C."/>
            <person name="Rozas J."/>
            <person name="Rubenfield M.J."/>
            <person name="Ruiz A."/>
            <person name="Russo S."/>
            <person name="Salzberg S.L."/>
            <person name="Sanchez-Gracia A."/>
            <person name="Saranga D.J."/>
            <person name="Sato H."/>
            <person name="Schaeffer S.W."/>
            <person name="Schatz M.C."/>
            <person name="Schlenke T."/>
            <person name="Schwartz R."/>
            <person name="Segarra C."/>
            <person name="Singh R.S."/>
            <person name="Sirot L."/>
            <person name="Sirota M."/>
            <person name="Sisneros N.B."/>
            <person name="Smith C.D."/>
            <person name="Smith T.F."/>
            <person name="Spieth J."/>
            <person name="Stage D.E."/>
            <person name="Stark A."/>
            <person name="Stephan W."/>
            <person name="Strausberg R.L."/>
            <person name="Strempel S."/>
            <person name="Sturgill D."/>
            <person name="Sutton G."/>
            <person name="Sutton G.G."/>
            <person name="Tao W."/>
            <person name="Teichmann S."/>
            <person name="Tobari Y.N."/>
            <person name="Tomimura Y."/>
            <person name="Tsolas J.M."/>
            <person name="Valente V.L."/>
            <person name="Venter E."/>
            <person name="Venter J.C."/>
            <person name="Vicario S."/>
            <person name="Vieira F.G."/>
            <person name="Vilella A.J."/>
            <person name="Villasante A."/>
            <person name="Walenz B."/>
            <person name="Wang J."/>
            <person name="Wasserman M."/>
            <person name="Watts T."/>
            <person name="Wilson D."/>
            <person name="Wilson R.K."/>
            <person name="Wing R.A."/>
            <person name="Wolfner M.F."/>
            <person name="Wong A."/>
            <person name="Wong G.K."/>
            <person name="Wu C.I."/>
            <person name="Wu G."/>
            <person name="Yamamoto D."/>
            <person name="Yang H.P."/>
            <person name="Yang S.P."/>
            <person name="Yorke J.A."/>
            <person name="Yoshida K."/>
            <person name="Zdobnov E."/>
            <person name="Zhang P."/>
            <person name="Zhang Y."/>
            <person name="Zimin A.V."/>
            <person name="Baldwin J."/>
            <person name="Abdouelleil A."/>
            <person name="Abdulkadir J."/>
            <person name="Abebe A."/>
            <person name="Abera B."/>
            <person name="Abreu J."/>
            <person name="Acer S.C."/>
            <person name="Aftuck L."/>
            <person name="Alexander A."/>
            <person name="An P."/>
            <person name="Anderson E."/>
            <person name="Anderson S."/>
            <person name="Arachi H."/>
            <person name="Azer M."/>
            <person name="Bachantsang P."/>
            <person name="Barry A."/>
            <person name="Bayul T."/>
            <person name="Berlin A."/>
            <person name="Bessette D."/>
            <person name="Bloom T."/>
            <person name="Blye J."/>
            <person name="Boguslavskiy L."/>
            <person name="Bonnet C."/>
            <person name="Boukhgalter B."/>
            <person name="Bourzgui I."/>
            <person name="Brown A."/>
            <person name="Cahill P."/>
            <person name="Channer S."/>
            <person name="Cheshatsang Y."/>
            <person name="Chuda L."/>
            <person name="Citroen M."/>
            <person name="Collymore A."/>
            <person name="Cooke P."/>
            <person name="Costello M."/>
            <person name="D'Aco K."/>
            <person name="Daza R."/>
            <person name="De Haan G."/>
            <person name="DeGray S."/>
            <person name="DeMaso C."/>
            <person name="Dhargay N."/>
            <person name="Dooley K."/>
            <person name="Dooley E."/>
            <person name="Doricent M."/>
            <person name="Dorje P."/>
            <person name="Dorjee K."/>
            <person name="Dupes A."/>
            <person name="Elong R."/>
            <person name="Falk J."/>
            <person name="Farina A."/>
            <person name="Faro S."/>
            <person name="Ferguson D."/>
            <person name="Fisher S."/>
            <person name="Foley C.D."/>
            <person name="Franke A."/>
            <person name="Friedrich D."/>
            <person name="Gadbois L."/>
            <person name="Gearin G."/>
            <person name="Gearin C.R."/>
            <person name="Giannoukos G."/>
            <person name="Goode T."/>
            <person name="Graham J."/>
            <person name="Grandbois E."/>
            <person name="Grewal S."/>
            <person name="Gyaltsen K."/>
            <person name="Hafez N."/>
            <person name="Hagos B."/>
            <person name="Hall J."/>
            <person name="Henson C."/>
            <person name="Hollinger A."/>
            <person name="Honan T."/>
            <person name="Huard M.D."/>
            <person name="Hughes L."/>
            <person name="Hurhula B."/>
            <person name="Husby M.E."/>
            <person name="Kamat A."/>
            <person name="Kanga B."/>
            <person name="Kashin S."/>
            <person name="Khazanovich D."/>
            <person name="Kisner P."/>
            <person name="Lance K."/>
            <person name="Lara M."/>
            <person name="Lee W."/>
            <person name="Lennon N."/>
            <person name="Letendre F."/>
            <person name="LeVine R."/>
            <person name="Lipovsky A."/>
            <person name="Liu X."/>
            <person name="Liu J."/>
            <person name="Liu S."/>
            <person name="Lokyitsang T."/>
            <person name="Lokyitsang Y."/>
            <person name="Lubonja R."/>
            <person name="Lui A."/>
            <person name="MacDonald P."/>
            <person name="Magnisalis V."/>
            <person name="Maru K."/>
            <person name="Matthews C."/>
            <person name="McCusker W."/>
            <person name="McDonough S."/>
            <person name="Mehta T."/>
            <person name="Meldrim J."/>
            <person name="Meneus L."/>
            <person name="Mihai O."/>
            <person name="Mihalev A."/>
            <person name="Mihova T."/>
            <person name="Mittelman R."/>
            <person name="Mlenga V."/>
            <person name="Montmayeur A."/>
            <person name="Mulrain L."/>
            <person name="Navidi A."/>
            <person name="Naylor J."/>
            <person name="Negash T."/>
            <person name="Nguyen T."/>
            <person name="Nguyen N."/>
            <person name="Nicol R."/>
            <person name="Norbu C."/>
            <person name="Norbu N."/>
            <person name="Novod N."/>
            <person name="O'Neill B."/>
            <person name="Osman S."/>
            <person name="Markiewicz E."/>
            <person name="Oyono O.L."/>
            <person name="Patti C."/>
            <person name="Phunkhang P."/>
            <person name="Pierre F."/>
            <person name="Priest M."/>
            <person name="Raghuraman S."/>
            <person name="Rege F."/>
            <person name="Reyes R."/>
            <person name="Rise C."/>
            <person name="Rogov P."/>
            <person name="Ross K."/>
            <person name="Ryan E."/>
            <person name="Settipalli S."/>
            <person name="Shea T."/>
            <person name="Sherpa N."/>
            <person name="Shi L."/>
            <person name="Shih D."/>
            <person name="Sparrow T."/>
            <person name="Spaulding J."/>
            <person name="Stalker J."/>
            <person name="Stange-Thomann N."/>
            <person name="Stavropoulos S."/>
            <person name="Stone C."/>
            <person name="Strader C."/>
            <person name="Tesfaye S."/>
            <person name="Thomson T."/>
            <person name="Thoulutsang Y."/>
            <person name="Thoulutsang D."/>
            <person name="Topham K."/>
            <person name="Topping I."/>
            <person name="Tsamla T."/>
            <person name="Vassiliev H."/>
            <person name="Vo A."/>
            <person name="Wangchuk T."/>
            <person name="Wangdi T."/>
            <person name="Weiand M."/>
            <person name="Wilkinson J."/>
            <person name="Wilson A."/>
            <person name="Yadav S."/>
            <person name="Young G."/>
            <person name="Yu Q."/>
            <person name="Zembek L."/>
            <person name="Zhong D."/>
            <person name="Zimmer A."/>
            <person name="Zwirko Z."/>
            <person name="Jaffe D.B."/>
            <person name="Alvarez P."/>
            <person name="Brockman W."/>
            <person name="Butler J."/>
            <person name="Chin C."/>
            <person name="Gnerre S."/>
            <person name="Grabherr M."/>
            <person name="Kleber M."/>
            <person name="Mauceli E."/>
            <person name="MacCallum I."/>
        </authorList>
    </citation>
    <scope>NUCLEOTIDE SEQUENCE [LARGE SCALE GENOMIC DNA]</scope>
    <source>
        <strain evidence="2">white501</strain>
    </source>
</reference>